<protein>
    <submittedName>
        <fullName evidence="1">Uncharacterized protein</fullName>
    </submittedName>
</protein>
<proteinExistence type="predicted"/>
<keyword evidence="2" id="KW-1185">Reference proteome</keyword>
<name>A0AAD7MM00_9AGAR</name>
<reference evidence="1" key="1">
    <citation type="submission" date="2023-03" db="EMBL/GenBank/DDBJ databases">
        <title>Massive genome expansion in bonnet fungi (Mycena s.s.) driven by repeated elements and novel gene families across ecological guilds.</title>
        <authorList>
            <consortium name="Lawrence Berkeley National Laboratory"/>
            <person name="Harder C.B."/>
            <person name="Miyauchi S."/>
            <person name="Viragh M."/>
            <person name="Kuo A."/>
            <person name="Thoen E."/>
            <person name="Andreopoulos B."/>
            <person name="Lu D."/>
            <person name="Skrede I."/>
            <person name="Drula E."/>
            <person name="Henrissat B."/>
            <person name="Morin E."/>
            <person name="Kohler A."/>
            <person name="Barry K."/>
            <person name="LaButti K."/>
            <person name="Morin E."/>
            <person name="Salamov A."/>
            <person name="Lipzen A."/>
            <person name="Mereny Z."/>
            <person name="Hegedus B."/>
            <person name="Baldrian P."/>
            <person name="Stursova M."/>
            <person name="Weitz H."/>
            <person name="Taylor A."/>
            <person name="Grigoriev I.V."/>
            <person name="Nagy L.G."/>
            <person name="Martin F."/>
            <person name="Kauserud H."/>
        </authorList>
    </citation>
    <scope>NUCLEOTIDE SEQUENCE</scope>
    <source>
        <strain evidence="1">CBHHK188m</strain>
    </source>
</reference>
<dbReference type="Proteomes" id="UP001215280">
    <property type="component" value="Unassembled WGS sequence"/>
</dbReference>
<comment type="caution">
    <text evidence="1">The sequence shown here is derived from an EMBL/GenBank/DDBJ whole genome shotgun (WGS) entry which is preliminary data.</text>
</comment>
<dbReference type="AlphaFoldDB" id="A0AAD7MM00"/>
<evidence type="ECO:0000313" key="2">
    <source>
        <dbReference type="Proteomes" id="UP001215280"/>
    </source>
</evidence>
<gene>
    <name evidence="1" type="ORF">DFH07DRAFT_783899</name>
</gene>
<dbReference type="EMBL" id="JARJLG010000260">
    <property type="protein sequence ID" value="KAJ7722223.1"/>
    <property type="molecule type" value="Genomic_DNA"/>
</dbReference>
<sequence>MTHSHHKVGIVGDAVIVPGAVGVDVDSVDRPNANAEQIGALNGALDVENHVRRRATSRPTVKTMVEKVGLFFDTVFGNYAVAVQPLVFLLNTMSHLPPRGGCATCKSCGGFYCTIAGQGLRLCIPGAPRVELGSATTGKSRFGNGAGKGWTEAWAGVRGGRWGRAEEHIRTIGVDHYIPRAGRFEAKQNGSSFSV</sequence>
<accession>A0AAD7MM00</accession>
<organism evidence="1 2">
    <name type="scientific">Mycena maculata</name>
    <dbReference type="NCBI Taxonomy" id="230809"/>
    <lineage>
        <taxon>Eukaryota</taxon>
        <taxon>Fungi</taxon>
        <taxon>Dikarya</taxon>
        <taxon>Basidiomycota</taxon>
        <taxon>Agaricomycotina</taxon>
        <taxon>Agaricomycetes</taxon>
        <taxon>Agaricomycetidae</taxon>
        <taxon>Agaricales</taxon>
        <taxon>Marasmiineae</taxon>
        <taxon>Mycenaceae</taxon>
        <taxon>Mycena</taxon>
    </lineage>
</organism>
<evidence type="ECO:0000313" key="1">
    <source>
        <dbReference type="EMBL" id="KAJ7722223.1"/>
    </source>
</evidence>